<sequence>MLFDQSVLVQTLQAYLPFLSYLPAQVQHHVRSMHLDLTPVFDSTSHEAEALNIRLSLEAPCISANSTLVELQLSYGNVPSQRYDGESLEALDDNGRLDLTIWDDERQSIRRWLPQRETEGDVVLAMRALPRHVDINTPIGPRSDLRKQHGGLLGAGMLMLPSPPTPDEVYDITVTWNSTGAPPETQIASSLGEGVITKVRSTLQAIQLSVFAVGPLRRFPADISESPDFAILYFDPDPPFDIPDLASFIQALFANMSAFFRNKVQQPYRIFLRSSPRAVGGAGFLDSFMLEYHHDQTVTQTETKELLTHEVVHNWPLMECTAGHRAVVGADCGWYSEGIATYYQSHLPYRFNLTNRPEFVRSLNGLAQAYYTNPTIGYDNEEASAKAWQDPEAQRLPYHRGMMYLTSIDSQIREASQGRKGVDDTVFELLERRRAGQRYDLRTWLDLVEVELGASAVDDYERMANGTLVVPSRECLAQYGLELVRHDQERFELGFDPTISFNTRRISGLVAGSRAAAAGIADGDELVGPHTLLWQAADDIERNMTMTLQRDATRYEVTFWPRSQKEVESWQWQSVDRA</sequence>
<keyword evidence="3" id="KW-1185">Reference proteome</keyword>
<name>A0AAV9JG47_9PEZI</name>
<evidence type="ECO:0000313" key="3">
    <source>
        <dbReference type="Proteomes" id="UP001324427"/>
    </source>
</evidence>
<dbReference type="InterPro" id="IPR007963">
    <property type="entry name" value="Peptidase_M61_catalytic"/>
</dbReference>
<gene>
    <name evidence="2" type="ORF">LTR36_005621</name>
</gene>
<evidence type="ECO:0000259" key="1">
    <source>
        <dbReference type="Pfam" id="PF05299"/>
    </source>
</evidence>
<dbReference type="Pfam" id="PF05299">
    <property type="entry name" value="Peptidase_M61"/>
    <property type="match status" value="1"/>
</dbReference>
<proteinExistence type="predicted"/>
<evidence type="ECO:0000313" key="2">
    <source>
        <dbReference type="EMBL" id="KAK4543478.1"/>
    </source>
</evidence>
<comment type="caution">
    <text evidence="2">The sequence shown here is derived from an EMBL/GenBank/DDBJ whole genome shotgun (WGS) entry which is preliminary data.</text>
</comment>
<dbReference type="Gene3D" id="1.10.390.10">
    <property type="entry name" value="Neutral Protease Domain 2"/>
    <property type="match status" value="1"/>
</dbReference>
<dbReference type="AlphaFoldDB" id="A0AAV9JG47"/>
<accession>A0AAV9JG47</accession>
<dbReference type="EMBL" id="JAVFHQ010000032">
    <property type="protein sequence ID" value="KAK4543478.1"/>
    <property type="molecule type" value="Genomic_DNA"/>
</dbReference>
<dbReference type="InterPro" id="IPR027268">
    <property type="entry name" value="Peptidase_M4/M1_CTD_sf"/>
</dbReference>
<dbReference type="Proteomes" id="UP001324427">
    <property type="component" value="Unassembled WGS sequence"/>
</dbReference>
<protein>
    <recommendedName>
        <fullName evidence="1">Peptidase M61 catalytic domain-containing protein</fullName>
    </recommendedName>
</protein>
<reference evidence="2 3" key="1">
    <citation type="submission" date="2021-11" db="EMBL/GenBank/DDBJ databases">
        <title>Black yeast isolated from Biological Soil Crust.</title>
        <authorList>
            <person name="Kurbessoian T."/>
        </authorList>
    </citation>
    <scope>NUCLEOTIDE SEQUENCE [LARGE SCALE GENOMIC DNA]</scope>
    <source>
        <strain evidence="2 3">CCFEE 5522</strain>
    </source>
</reference>
<organism evidence="2 3">
    <name type="scientific">Oleoguttula mirabilis</name>
    <dbReference type="NCBI Taxonomy" id="1507867"/>
    <lineage>
        <taxon>Eukaryota</taxon>
        <taxon>Fungi</taxon>
        <taxon>Dikarya</taxon>
        <taxon>Ascomycota</taxon>
        <taxon>Pezizomycotina</taxon>
        <taxon>Dothideomycetes</taxon>
        <taxon>Dothideomycetidae</taxon>
        <taxon>Mycosphaerellales</taxon>
        <taxon>Teratosphaeriaceae</taxon>
        <taxon>Oleoguttula</taxon>
    </lineage>
</organism>
<feature type="domain" description="Peptidase M61 catalytic" evidence="1">
    <location>
        <begin position="305"/>
        <end position="392"/>
    </location>
</feature>